<dbReference type="RefSeq" id="WP_241443968.1">
    <property type="nucleotide sequence ID" value="NZ_BSUJ01000001.1"/>
</dbReference>
<evidence type="ECO:0000256" key="2">
    <source>
        <dbReference type="PIRNR" id="PIRNR003107"/>
    </source>
</evidence>
<sequence>MRDAFHEALDQISDQLVEMTRLAGSAMSRATTALLDADLQLAESVIAADENIDDLRRQLDNMAIDLLARQQPVATDLRMVVTAMRMSADLERMGDLARHIAKVARLRYPDSAIPPVLRPTIVDMGHEAERIVIQTGAVIHSKDVHEAQALEQADDAMDALHRKIFNTLLSGSWDQGVQAAVDVTLVGRYYERFADHAVSVARRVVYLVTGEWADEDAEIPGIDVGDDDNDES</sequence>
<name>A0ABQ6HTC1_9MICO</name>
<feature type="domain" description="PhoU" evidence="3">
    <location>
        <begin position="16"/>
        <end position="103"/>
    </location>
</feature>
<dbReference type="PANTHER" id="PTHR42930:SF3">
    <property type="entry name" value="PHOSPHATE-SPECIFIC TRANSPORT SYSTEM ACCESSORY PROTEIN PHOU"/>
    <property type="match status" value="1"/>
</dbReference>
<dbReference type="InterPro" id="IPR026022">
    <property type="entry name" value="PhoU_dom"/>
</dbReference>
<dbReference type="PANTHER" id="PTHR42930">
    <property type="entry name" value="PHOSPHATE-SPECIFIC TRANSPORT SYSTEM ACCESSORY PROTEIN PHOU"/>
    <property type="match status" value="1"/>
</dbReference>
<dbReference type="EMBL" id="BSUJ01000001">
    <property type="protein sequence ID" value="GMA20779.1"/>
    <property type="molecule type" value="Genomic_DNA"/>
</dbReference>
<gene>
    <name evidence="4" type="ORF">GCM10025862_28000</name>
</gene>
<comment type="subcellular location">
    <subcellularLocation>
        <location evidence="2">Cytoplasm</location>
    </subcellularLocation>
</comment>
<comment type="function">
    <text evidence="2">Plays a role in the regulation of phosphate uptake.</text>
</comment>
<dbReference type="Gene3D" id="1.20.58.220">
    <property type="entry name" value="Phosphate transport system protein phou homolog 2, domain 2"/>
    <property type="match status" value="1"/>
</dbReference>
<evidence type="ECO:0000259" key="3">
    <source>
        <dbReference type="Pfam" id="PF01895"/>
    </source>
</evidence>
<keyword evidence="2" id="KW-0963">Cytoplasm</keyword>
<evidence type="ECO:0000313" key="5">
    <source>
        <dbReference type="Proteomes" id="UP001157109"/>
    </source>
</evidence>
<dbReference type="Pfam" id="PF01895">
    <property type="entry name" value="PhoU"/>
    <property type="match status" value="2"/>
</dbReference>
<comment type="caution">
    <text evidence="4">The sequence shown here is derived from an EMBL/GenBank/DDBJ whole genome shotgun (WGS) entry which is preliminary data.</text>
</comment>
<comment type="similarity">
    <text evidence="2">Belongs to the PhoU family.</text>
</comment>
<keyword evidence="5" id="KW-1185">Reference proteome</keyword>
<dbReference type="PIRSF" id="PIRSF003107">
    <property type="entry name" value="PhoU"/>
    <property type="match status" value="1"/>
</dbReference>
<feature type="domain" description="PhoU" evidence="3">
    <location>
        <begin position="121"/>
        <end position="204"/>
    </location>
</feature>
<evidence type="ECO:0000313" key="4">
    <source>
        <dbReference type="EMBL" id="GMA20779.1"/>
    </source>
</evidence>
<dbReference type="Proteomes" id="UP001157109">
    <property type="component" value="Unassembled WGS sequence"/>
</dbReference>
<proteinExistence type="inferred from homology"/>
<keyword evidence="2" id="KW-0813">Transport</keyword>
<dbReference type="NCBIfam" id="TIGR02135">
    <property type="entry name" value="phoU_full"/>
    <property type="match status" value="1"/>
</dbReference>
<protein>
    <recommendedName>
        <fullName evidence="2">Phosphate-specific transport system accessory protein PhoU</fullName>
    </recommendedName>
</protein>
<accession>A0ABQ6HTC1</accession>
<organism evidence="4 5">
    <name type="scientific">Arsenicicoccus piscis</name>
    <dbReference type="NCBI Taxonomy" id="673954"/>
    <lineage>
        <taxon>Bacteria</taxon>
        <taxon>Bacillati</taxon>
        <taxon>Actinomycetota</taxon>
        <taxon>Actinomycetes</taxon>
        <taxon>Micrococcales</taxon>
        <taxon>Intrasporangiaceae</taxon>
        <taxon>Arsenicicoccus</taxon>
    </lineage>
</organism>
<reference evidence="5" key="1">
    <citation type="journal article" date="2019" name="Int. J. Syst. Evol. Microbiol.">
        <title>The Global Catalogue of Microorganisms (GCM) 10K type strain sequencing project: providing services to taxonomists for standard genome sequencing and annotation.</title>
        <authorList>
            <consortium name="The Broad Institute Genomics Platform"/>
            <consortium name="The Broad Institute Genome Sequencing Center for Infectious Disease"/>
            <person name="Wu L."/>
            <person name="Ma J."/>
        </authorList>
    </citation>
    <scope>NUCLEOTIDE SEQUENCE [LARGE SCALE GENOMIC DNA]</scope>
    <source>
        <strain evidence="5">NBRC 105830</strain>
    </source>
</reference>
<dbReference type="InterPro" id="IPR038078">
    <property type="entry name" value="PhoU-like_sf"/>
</dbReference>
<dbReference type="SUPFAM" id="SSF109755">
    <property type="entry name" value="PhoU-like"/>
    <property type="match status" value="1"/>
</dbReference>
<comment type="subunit">
    <text evidence="2">Homodimer.</text>
</comment>
<dbReference type="InterPro" id="IPR028366">
    <property type="entry name" value="PhoU"/>
</dbReference>
<evidence type="ECO:0000256" key="1">
    <source>
        <dbReference type="ARBA" id="ARBA00022592"/>
    </source>
</evidence>
<keyword evidence="1 2" id="KW-0592">Phosphate transport</keyword>